<evidence type="ECO:0000256" key="6">
    <source>
        <dbReference type="SAM" id="Phobius"/>
    </source>
</evidence>
<dbReference type="PANTHER" id="PTHR30086:SF20">
    <property type="entry name" value="ARGININE EXPORTER PROTEIN ARGO-RELATED"/>
    <property type="match status" value="1"/>
</dbReference>
<keyword evidence="4 6" id="KW-1133">Transmembrane helix</keyword>
<gene>
    <name evidence="7" type="ORF">MARA_01110</name>
</gene>
<dbReference type="EMBL" id="AP022592">
    <property type="protein sequence ID" value="BBY46681.1"/>
    <property type="molecule type" value="Genomic_DNA"/>
</dbReference>
<accession>A0A7I7RR40</accession>
<dbReference type="InterPro" id="IPR001123">
    <property type="entry name" value="LeuE-type"/>
</dbReference>
<evidence type="ECO:0000256" key="4">
    <source>
        <dbReference type="ARBA" id="ARBA00022989"/>
    </source>
</evidence>
<geneLocation type="plasmid" evidence="7">
    <name>pJCM18538</name>
</geneLocation>
<dbReference type="KEGG" id="marz:MARA_01110"/>
<dbReference type="GO" id="GO:0005886">
    <property type="term" value="C:plasma membrane"/>
    <property type="evidence" value="ECO:0007669"/>
    <property type="project" value="UniProtKB-SubCell"/>
</dbReference>
<name>A0A7I7RR40_9MYCO</name>
<dbReference type="Proteomes" id="UP000467428">
    <property type="component" value="Plasmid pJCM18538"/>
</dbReference>
<feature type="transmembrane region" description="Helical" evidence="6">
    <location>
        <begin position="45"/>
        <end position="69"/>
    </location>
</feature>
<feature type="transmembrane region" description="Helical" evidence="6">
    <location>
        <begin position="147"/>
        <end position="170"/>
    </location>
</feature>
<proteinExistence type="predicted"/>
<evidence type="ECO:0000313" key="8">
    <source>
        <dbReference type="Proteomes" id="UP000467428"/>
    </source>
</evidence>
<dbReference type="GO" id="GO:0015171">
    <property type="term" value="F:amino acid transmembrane transporter activity"/>
    <property type="evidence" value="ECO:0007669"/>
    <property type="project" value="TreeGrafter"/>
</dbReference>
<protein>
    <submittedName>
        <fullName evidence="7">Threonine transporter</fullName>
    </submittedName>
</protein>
<feature type="transmembrane region" description="Helical" evidence="6">
    <location>
        <begin position="76"/>
        <end position="94"/>
    </location>
</feature>
<dbReference type="PANTHER" id="PTHR30086">
    <property type="entry name" value="ARGININE EXPORTER PROTEIN ARGO"/>
    <property type="match status" value="1"/>
</dbReference>
<organism evidence="7 8">
    <name type="scientific">Mycolicibacterium arabiense</name>
    <dbReference type="NCBI Taxonomy" id="1286181"/>
    <lineage>
        <taxon>Bacteria</taxon>
        <taxon>Bacillati</taxon>
        <taxon>Actinomycetota</taxon>
        <taxon>Actinomycetes</taxon>
        <taxon>Mycobacteriales</taxon>
        <taxon>Mycobacteriaceae</taxon>
        <taxon>Mycolicibacterium</taxon>
    </lineage>
</organism>
<feature type="transmembrane region" description="Helical" evidence="6">
    <location>
        <begin position="190"/>
        <end position="211"/>
    </location>
</feature>
<dbReference type="RefSeq" id="WP_163916202.1">
    <property type="nucleotide sequence ID" value="NZ_AP022592.1"/>
</dbReference>
<keyword evidence="7" id="KW-0614">Plasmid</keyword>
<evidence type="ECO:0000256" key="1">
    <source>
        <dbReference type="ARBA" id="ARBA00004651"/>
    </source>
</evidence>
<dbReference type="AlphaFoldDB" id="A0A7I7RR40"/>
<evidence type="ECO:0000256" key="2">
    <source>
        <dbReference type="ARBA" id="ARBA00022475"/>
    </source>
</evidence>
<evidence type="ECO:0000313" key="7">
    <source>
        <dbReference type="EMBL" id="BBY46681.1"/>
    </source>
</evidence>
<evidence type="ECO:0000256" key="3">
    <source>
        <dbReference type="ARBA" id="ARBA00022692"/>
    </source>
</evidence>
<comment type="subcellular location">
    <subcellularLocation>
        <location evidence="1">Cell membrane</location>
        <topology evidence="1">Multi-pass membrane protein</topology>
    </subcellularLocation>
</comment>
<sequence length="212" mass="21807">MNPNVLSLITITGAIAIGAISPGPSFVMVAQTSLATEPRNGRIAALGIGVGGLMFAVTATAGLGAALVYAGPLFMAVKIAGGAYLVYLGIRLWLASIRDDSTEEGSRAVASTRTFTTALLTQLSNPKAIVVYGSVFASALPLHPSHWLLLALPLAVAGVELSWYLIVATVMSRPGPKRVYSRAGRTLDRVAGTAMGGLGAVFVVEGARASLR</sequence>
<keyword evidence="3 6" id="KW-0812">Transmembrane</keyword>
<evidence type="ECO:0000256" key="5">
    <source>
        <dbReference type="ARBA" id="ARBA00023136"/>
    </source>
</evidence>
<dbReference type="Pfam" id="PF01810">
    <property type="entry name" value="LysE"/>
    <property type="match status" value="1"/>
</dbReference>
<keyword evidence="8" id="KW-1185">Reference proteome</keyword>
<reference evidence="7 8" key="1">
    <citation type="journal article" date="2019" name="Emerg. Microbes Infect.">
        <title>Comprehensive subspecies identification of 175 nontuberculous mycobacteria species based on 7547 genomic profiles.</title>
        <authorList>
            <person name="Matsumoto Y."/>
            <person name="Kinjo T."/>
            <person name="Motooka D."/>
            <person name="Nabeya D."/>
            <person name="Jung N."/>
            <person name="Uechi K."/>
            <person name="Horii T."/>
            <person name="Iida T."/>
            <person name="Fujita J."/>
            <person name="Nakamura S."/>
        </authorList>
    </citation>
    <scope>NUCLEOTIDE SEQUENCE [LARGE SCALE GENOMIC DNA]</scope>
    <source>
        <strain evidence="7 8">JCM 18538</strain>
        <plasmid evidence="7">pJCM18538</plasmid>
    </source>
</reference>
<keyword evidence="2" id="KW-1003">Cell membrane</keyword>
<keyword evidence="5 6" id="KW-0472">Membrane</keyword>